<protein>
    <submittedName>
        <fullName evidence="2">Uncharacterized protein</fullName>
    </submittedName>
</protein>
<keyword evidence="3" id="KW-1185">Reference proteome</keyword>
<feature type="region of interest" description="Disordered" evidence="1">
    <location>
        <begin position="1"/>
        <end position="118"/>
    </location>
</feature>
<proteinExistence type="predicted"/>
<feature type="compositionally biased region" description="Low complexity" evidence="1">
    <location>
        <begin position="106"/>
        <end position="118"/>
    </location>
</feature>
<dbReference type="AlphaFoldDB" id="A0A841FQU0"/>
<feature type="compositionally biased region" description="Low complexity" evidence="1">
    <location>
        <begin position="157"/>
        <end position="167"/>
    </location>
</feature>
<gene>
    <name evidence="2" type="ORF">HNR73_002180</name>
</gene>
<reference evidence="2 3" key="1">
    <citation type="submission" date="2020-08" db="EMBL/GenBank/DDBJ databases">
        <title>Genomic Encyclopedia of Type Strains, Phase IV (KMG-IV): sequencing the most valuable type-strain genomes for metagenomic binning, comparative biology and taxonomic classification.</title>
        <authorList>
            <person name="Goeker M."/>
        </authorList>
    </citation>
    <scope>NUCLEOTIDE SEQUENCE [LARGE SCALE GENOMIC DNA]</scope>
    <source>
        <strain evidence="2 3">YIM 65646</strain>
    </source>
</reference>
<accession>A0A841FQU0</accession>
<name>A0A841FQU0_9ACTN</name>
<organism evidence="2 3">
    <name type="scientific">Phytomonospora endophytica</name>
    <dbReference type="NCBI Taxonomy" id="714109"/>
    <lineage>
        <taxon>Bacteria</taxon>
        <taxon>Bacillati</taxon>
        <taxon>Actinomycetota</taxon>
        <taxon>Actinomycetes</taxon>
        <taxon>Micromonosporales</taxon>
        <taxon>Micromonosporaceae</taxon>
        <taxon>Phytomonospora</taxon>
    </lineage>
</organism>
<comment type="caution">
    <text evidence="2">The sequence shown here is derived from an EMBL/GenBank/DDBJ whole genome shotgun (WGS) entry which is preliminary data.</text>
</comment>
<feature type="compositionally biased region" description="Pro residues" evidence="1">
    <location>
        <begin position="1"/>
        <end position="10"/>
    </location>
</feature>
<sequence>MAHKLAPPPGSGEGGGRGGCSSFATPVPHAPAGSPGRRVAGSPGRRVAGSPGRRVADARNHPPPGIGLTFARRSREGAAGRTRVAGLSSWAPRPHRRISHLRLGKPRSPAVARAAADPPANRAFATELRRRTSVKSRAASPFRFAVARARRARRPRSASSRLAPCAATPETEPHFRPHEAPASSPHLAAAGGREPGRVRTRGRPAQVPTPHAPSPRASPHPARPVAPSPRTTSPAQTPQSLPQPPPLR</sequence>
<evidence type="ECO:0000256" key="1">
    <source>
        <dbReference type="SAM" id="MobiDB-lite"/>
    </source>
</evidence>
<dbReference type="EMBL" id="JACHGT010000004">
    <property type="protein sequence ID" value="MBB6034330.1"/>
    <property type="molecule type" value="Genomic_DNA"/>
</dbReference>
<evidence type="ECO:0000313" key="3">
    <source>
        <dbReference type="Proteomes" id="UP000548476"/>
    </source>
</evidence>
<evidence type="ECO:0000313" key="2">
    <source>
        <dbReference type="EMBL" id="MBB6034330.1"/>
    </source>
</evidence>
<feature type="compositionally biased region" description="Basic residues" evidence="1">
    <location>
        <begin position="93"/>
        <end position="105"/>
    </location>
</feature>
<feature type="compositionally biased region" description="Low complexity" evidence="1">
    <location>
        <begin position="228"/>
        <end position="240"/>
    </location>
</feature>
<dbReference type="Proteomes" id="UP000548476">
    <property type="component" value="Unassembled WGS sequence"/>
</dbReference>
<feature type="region of interest" description="Disordered" evidence="1">
    <location>
        <begin position="148"/>
        <end position="248"/>
    </location>
</feature>
<feature type="compositionally biased region" description="Pro residues" evidence="1">
    <location>
        <begin position="210"/>
        <end position="227"/>
    </location>
</feature>